<dbReference type="SUPFAM" id="SSF54791">
    <property type="entry name" value="Eukaryotic type KH-domain (KH-domain type I)"/>
    <property type="match status" value="4"/>
</dbReference>
<dbReference type="CDD" id="cd22398">
    <property type="entry name" value="KH-I_FUBP_rpt3"/>
    <property type="match status" value="1"/>
</dbReference>
<dbReference type="WBParaSite" id="MBELARI_LOCUS6908">
    <property type="protein sequence ID" value="MBELARI_LOCUS6908"/>
    <property type="gene ID" value="MBELARI_LOCUS6908"/>
</dbReference>
<evidence type="ECO:0000259" key="6">
    <source>
        <dbReference type="SMART" id="SM00322"/>
    </source>
</evidence>
<name>A0AAF3FJJ6_9BILA</name>
<feature type="region of interest" description="Disordered" evidence="5">
    <location>
        <begin position="552"/>
        <end position="587"/>
    </location>
</feature>
<dbReference type="Pfam" id="PF09005">
    <property type="entry name" value="FUBP_C"/>
    <property type="match status" value="1"/>
</dbReference>
<dbReference type="GO" id="GO:0005634">
    <property type="term" value="C:nucleus"/>
    <property type="evidence" value="ECO:0007669"/>
    <property type="project" value="UniProtKB-SubCell"/>
</dbReference>
<protein>
    <recommendedName>
        <fullName evidence="6">K Homology domain-containing protein</fullName>
    </recommendedName>
</protein>
<dbReference type="PROSITE" id="PS50084">
    <property type="entry name" value="KH_TYPE_1"/>
    <property type="match status" value="4"/>
</dbReference>
<feature type="region of interest" description="Disordered" evidence="5">
    <location>
        <begin position="640"/>
        <end position="664"/>
    </location>
</feature>
<dbReference type="Proteomes" id="UP000887575">
    <property type="component" value="Unassembled WGS sequence"/>
</dbReference>
<dbReference type="GO" id="GO:0006355">
    <property type="term" value="P:regulation of DNA-templated transcription"/>
    <property type="evidence" value="ECO:0007669"/>
    <property type="project" value="InterPro"/>
</dbReference>
<dbReference type="CDD" id="cd22399">
    <property type="entry name" value="KH-I_FUBP_rpt4"/>
    <property type="match status" value="1"/>
</dbReference>
<keyword evidence="3" id="KW-0539">Nucleus</keyword>
<feature type="region of interest" description="Disordered" evidence="5">
    <location>
        <begin position="514"/>
        <end position="539"/>
    </location>
</feature>
<proteinExistence type="predicted"/>
<dbReference type="CDD" id="cd22397">
    <property type="entry name" value="KH-I_FUBP_rpt2"/>
    <property type="match status" value="1"/>
</dbReference>
<dbReference type="Gene3D" id="3.30.1370.10">
    <property type="entry name" value="K Homology domain, type 1"/>
    <property type="match status" value="4"/>
</dbReference>
<evidence type="ECO:0000313" key="8">
    <source>
        <dbReference type="WBParaSite" id="MBELARI_LOCUS6908"/>
    </source>
</evidence>
<keyword evidence="7" id="KW-1185">Reference proteome</keyword>
<reference evidence="8" key="1">
    <citation type="submission" date="2024-02" db="UniProtKB">
        <authorList>
            <consortium name="WormBaseParasite"/>
        </authorList>
    </citation>
    <scope>IDENTIFICATION</scope>
</reference>
<dbReference type="SMART" id="SM00322">
    <property type="entry name" value="KH"/>
    <property type="match status" value="4"/>
</dbReference>
<sequence>MSAGLIRSDFNALRNANELAAHDSIAQLAGVKRGLDSGDDYPAKKSNSGNGNMDGTLGMSMGMPITIAAEKETSRGAPYRPLQLAHSRTQLGPPRIAMDRFAPFHSAGMGAPAPFTMGQPMGANMNENVVEVINVPDNTVGLVIGRGGEQISAIQSQSGARVQMSPDSEGTGQRQCTIQGMKAAVERAKQLIFEVINRAGNRPPPSQTTQLTSGPGQITVELLIPANKCGLVIGKQGDTIRQLQEQSGAKMMMIQDTQEVTGTAKPLRIVGEPDKVENAKRLIENIIAGGPEGMASSRLYGQQEASARGEVVVPRASVGMIIGKGGETIKRLGLETGTKIQFKPDDDPSAIERTAVITGSREQIFKATELITDLVQKALAGGGSNDTFYMHVPANKTGLVIGKGGETIKQINAESGAHCELSRDPPPNANEKVFIIKGTPYQIHHAQHIIRIKVGDVPPGTPVPPFSGPGGPTMMQPQMGFQQNPGFNGVAQFGQPMPANNQWSNIFAQQQPAANGWQQPQQTAYYDPSQQAQAAQPQQAAYGGMGATANPYGQQQFGAPGVGQPTAAQPAAQPVQAQPTINPATGQPDYSAQWAEYYRQMGMHDQAAAIENQLKQTQGVRGAVPQQAAQPQFGGYQQGAAGVPASGATTMPTKLPSATTGVFH</sequence>
<feature type="compositionally biased region" description="Polar residues" evidence="5">
    <location>
        <begin position="514"/>
        <end position="524"/>
    </location>
</feature>
<evidence type="ECO:0000256" key="4">
    <source>
        <dbReference type="PROSITE-ProRule" id="PRU00117"/>
    </source>
</evidence>
<dbReference type="AlphaFoldDB" id="A0AAF3FJJ6"/>
<dbReference type="PANTHER" id="PTHR10288">
    <property type="entry name" value="KH DOMAIN CONTAINING RNA BINDING PROTEIN"/>
    <property type="match status" value="1"/>
</dbReference>
<keyword evidence="4" id="KW-0694">RNA-binding</keyword>
<evidence type="ECO:0000256" key="1">
    <source>
        <dbReference type="ARBA" id="ARBA00004123"/>
    </source>
</evidence>
<evidence type="ECO:0000313" key="7">
    <source>
        <dbReference type="Proteomes" id="UP000887575"/>
    </source>
</evidence>
<dbReference type="InterPro" id="IPR004087">
    <property type="entry name" value="KH_dom"/>
</dbReference>
<feature type="compositionally biased region" description="Low complexity" evidence="5">
    <location>
        <begin position="562"/>
        <end position="580"/>
    </location>
</feature>
<dbReference type="InterPro" id="IPR036612">
    <property type="entry name" value="KH_dom_type_1_sf"/>
</dbReference>
<feature type="domain" description="K Homology" evidence="6">
    <location>
        <begin position="216"/>
        <end position="288"/>
    </location>
</feature>
<accession>A0AAF3FJJ6</accession>
<feature type="domain" description="K Homology" evidence="6">
    <location>
        <begin position="384"/>
        <end position="455"/>
    </location>
</feature>
<comment type="subcellular location">
    <subcellularLocation>
        <location evidence="1">Nucleus</location>
    </subcellularLocation>
</comment>
<evidence type="ECO:0000256" key="5">
    <source>
        <dbReference type="SAM" id="MobiDB-lite"/>
    </source>
</evidence>
<evidence type="ECO:0000256" key="2">
    <source>
        <dbReference type="ARBA" id="ARBA00022737"/>
    </source>
</evidence>
<keyword evidence="2" id="KW-0677">Repeat</keyword>
<organism evidence="7 8">
    <name type="scientific">Mesorhabditis belari</name>
    <dbReference type="NCBI Taxonomy" id="2138241"/>
    <lineage>
        <taxon>Eukaryota</taxon>
        <taxon>Metazoa</taxon>
        <taxon>Ecdysozoa</taxon>
        <taxon>Nematoda</taxon>
        <taxon>Chromadorea</taxon>
        <taxon>Rhabditida</taxon>
        <taxon>Rhabditina</taxon>
        <taxon>Rhabditomorpha</taxon>
        <taxon>Rhabditoidea</taxon>
        <taxon>Rhabditidae</taxon>
        <taxon>Mesorhabditinae</taxon>
        <taxon>Mesorhabditis</taxon>
    </lineage>
</organism>
<dbReference type="Pfam" id="PF00013">
    <property type="entry name" value="KH_1"/>
    <property type="match status" value="4"/>
</dbReference>
<evidence type="ECO:0000256" key="3">
    <source>
        <dbReference type="ARBA" id="ARBA00023242"/>
    </source>
</evidence>
<feature type="compositionally biased region" description="Low complexity" evidence="5">
    <location>
        <begin position="530"/>
        <end position="539"/>
    </location>
</feature>
<feature type="domain" description="K Homology" evidence="6">
    <location>
        <begin position="127"/>
        <end position="197"/>
    </location>
</feature>
<feature type="domain" description="K Homology" evidence="6">
    <location>
        <begin position="305"/>
        <end position="376"/>
    </location>
</feature>
<dbReference type="GO" id="GO:0003723">
    <property type="term" value="F:RNA binding"/>
    <property type="evidence" value="ECO:0007669"/>
    <property type="project" value="UniProtKB-UniRule"/>
</dbReference>
<dbReference type="InterPro" id="IPR004088">
    <property type="entry name" value="KH_dom_type_1"/>
</dbReference>
<feature type="compositionally biased region" description="Polar residues" evidence="5">
    <location>
        <begin position="647"/>
        <end position="664"/>
    </location>
</feature>
<dbReference type="InterPro" id="IPR015096">
    <property type="entry name" value="FUBP_C"/>
</dbReference>